<accession>A0AAF0QJQ9</accession>
<protein>
    <submittedName>
        <fullName evidence="1">Uncharacterized protein</fullName>
    </submittedName>
</protein>
<name>A0AAF0QJQ9_SOLVR</name>
<gene>
    <name evidence="1" type="ORF">MTR67_015311</name>
</gene>
<dbReference type="AlphaFoldDB" id="A0AAF0QJQ9"/>
<dbReference type="Proteomes" id="UP001234989">
    <property type="component" value="Chromosome 3"/>
</dbReference>
<proteinExistence type="predicted"/>
<evidence type="ECO:0000313" key="2">
    <source>
        <dbReference type="Proteomes" id="UP001234989"/>
    </source>
</evidence>
<sequence length="73" mass="8245">MGFADNTSIIQHDTVCVFDALFLHSFLEEKQKSIDIESVCLLLDLVLGSQFRPQVDALIQYLRVSYPMSPLAI</sequence>
<organism evidence="1 2">
    <name type="scientific">Solanum verrucosum</name>
    <dbReference type="NCBI Taxonomy" id="315347"/>
    <lineage>
        <taxon>Eukaryota</taxon>
        <taxon>Viridiplantae</taxon>
        <taxon>Streptophyta</taxon>
        <taxon>Embryophyta</taxon>
        <taxon>Tracheophyta</taxon>
        <taxon>Spermatophyta</taxon>
        <taxon>Magnoliopsida</taxon>
        <taxon>eudicotyledons</taxon>
        <taxon>Gunneridae</taxon>
        <taxon>Pentapetalae</taxon>
        <taxon>asterids</taxon>
        <taxon>lamiids</taxon>
        <taxon>Solanales</taxon>
        <taxon>Solanaceae</taxon>
        <taxon>Solanoideae</taxon>
        <taxon>Solaneae</taxon>
        <taxon>Solanum</taxon>
    </lineage>
</organism>
<keyword evidence="2" id="KW-1185">Reference proteome</keyword>
<dbReference type="EMBL" id="CP133614">
    <property type="protein sequence ID" value="WMV21926.1"/>
    <property type="molecule type" value="Genomic_DNA"/>
</dbReference>
<evidence type="ECO:0000313" key="1">
    <source>
        <dbReference type="EMBL" id="WMV21926.1"/>
    </source>
</evidence>
<reference evidence="1" key="1">
    <citation type="submission" date="2023-08" db="EMBL/GenBank/DDBJ databases">
        <title>A de novo genome assembly of Solanum verrucosum Schlechtendal, a Mexican diploid species geographically isolated from the other diploid A-genome species in potato relatives.</title>
        <authorList>
            <person name="Hosaka K."/>
        </authorList>
    </citation>
    <scope>NUCLEOTIDE SEQUENCE</scope>
    <source>
        <tissue evidence="1">Young leaves</tissue>
    </source>
</reference>